<feature type="region of interest" description="Disordered" evidence="1">
    <location>
        <begin position="1"/>
        <end position="30"/>
    </location>
</feature>
<dbReference type="Proteomes" id="UP000283509">
    <property type="component" value="Unassembled WGS sequence"/>
</dbReference>
<feature type="region of interest" description="Disordered" evidence="1">
    <location>
        <begin position="188"/>
        <end position="266"/>
    </location>
</feature>
<gene>
    <name evidence="2" type="ORF">C7M84_000578</name>
</gene>
<proteinExistence type="predicted"/>
<feature type="compositionally biased region" description="Low complexity" evidence="1">
    <location>
        <begin position="191"/>
        <end position="206"/>
    </location>
</feature>
<dbReference type="EMBL" id="QCYY01001091">
    <property type="protein sequence ID" value="ROT80683.1"/>
    <property type="molecule type" value="Genomic_DNA"/>
</dbReference>
<organism evidence="2 3">
    <name type="scientific">Penaeus vannamei</name>
    <name type="common">Whiteleg shrimp</name>
    <name type="synonym">Litopenaeus vannamei</name>
    <dbReference type="NCBI Taxonomy" id="6689"/>
    <lineage>
        <taxon>Eukaryota</taxon>
        <taxon>Metazoa</taxon>
        <taxon>Ecdysozoa</taxon>
        <taxon>Arthropoda</taxon>
        <taxon>Crustacea</taxon>
        <taxon>Multicrustacea</taxon>
        <taxon>Malacostraca</taxon>
        <taxon>Eumalacostraca</taxon>
        <taxon>Eucarida</taxon>
        <taxon>Decapoda</taxon>
        <taxon>Dendrobranchiata</taxon>
        <taxon>Penaeoidea</taxon>
        <taxon>Penaeidae</taxon>
        <taxon>Penaeus</taxon>
    </lineage>
</organism>
<sequence>MSASSPHCVSLSTEPPRRPPRQARVSQRRIQPLWRRPASRRRDWVLPAWTWASCRDEPVRSSVQVTSQADSECCDKLIHRKNPDLPARAPTWTPRGEWYPPGDRGGAMEAPIGPGAGPPAARGANLSPPRIGVTENQGRGPLATRASRSGSQRGSPAPQLVLSLSSEAATSELLHLARAATPLGLRLMMTPSHSSPRSPSAGSISPQQGNLKGLPRRLRRRESEEAAAERSPSKTEATDAEPVRTEGAVPSVASVFGRGPGSRAATRGPTLAARLCRGLLPIGFTANPKWRWHTRSVSNGPLKSAEVRSRARAKAAAAEPGRGCKSRGFVTTELMCGRYGCPAGKAWPSGGLPDLLWQQDELWQIDHPPDHLRLSDHRSSRLPQPSSE</sequence>
<keyword evidence="3" id="KW-1185">Reference proteome</keyword>
<feature type="compositionally biased region" description="Basic and acidic residues" evidence="1">
    <location>
        <begin position="368"/>
        <end position="379"/>
    </location>
</feature>
<name>A0A3R7PRY1_PENVA</name>
<feature type="compositionally biased region" description="Polar residues" evidence="1">
    <location>
        <begin position="1"/>
        <end position="13"/>
    </location>
</feature>
<feature type="region of interest" description="Disordered" evidence="1">
    <location>
        <begin position="368"/>
        <end position="388"/>
    </location>
</feature>
<evidence type="ECO:0000313" key="3">
    <source>
        <dbReference type="Proteomes" id="UP000283509"/>
    </source>
</evidence>
<feature type="compositionally biased region" description="Basic and acidic residues" evidence="1">
    <location>
        <begin position="221"/>
        <end position="244"/>
    </location>
</feature>
<feature type="region of interest" description="Disordered" evidence="1">
    <location>
        <begin position="82"/>
        <end position="159"/>
    </location>
</feature>
<dbReference type="AlphaFoldDB" id="A0A3R7PRY1"/>
<reference evidence="2 3" key="1">
    <citation type="submission" date="2018-04" db="EMBL/GenBank/DDBJ databases">
        <authorList>
            <person name="Zhang X."/>
            <person name="Yuan J."/>
            <person name="Li F."/>
            <person name="Xiang J."/>
        </authorList>
    </citation>
    <scope>NUCLEOTIDE SEQUENCE [LARGE SCALE GENOMIC DNA]</scope>
    <source>
        <tissue evidence="2">Muscle</tissue>
    </source>
</reference>
<evidence type="ECO:0000256" key="1">
    <source>
        <dbReference type="SAM" id="MobiDB-lite"/>
    </source>
</evidence>
<evidence type="ECO:0000313" key="2">
    <source>
        <dbReference type="EMBL" id="ROT80683.1"/>
    </source>
</evidence>
<comment type="caution">
    <text evidence="2">The sequence shown here is derived from an EMBL/GenBank/DDBJ whole genome shotgun (WGS) entry which is preliminary data.</text>
</comment>
<reference evidence="2 3" key="2">
    <citation type="submission" date="2019-01" db="EMBL/GenBank/DDBJ databases">
        <title>The decoding of complex shrimp genome reveals the adaptation for benthos swimmer, frequently molting mechanism and breeding impact on genome.</title>
        <authorList>
            <person name="Sun Y."/>
            <person name="Gao Y."/>
            <person name="Yu Y."/>
        </authorList>
    </citation>
    <scope>NUCLEOTIDE SEQUENCE [LARGE SCALE GENOMIC DNA]</scope>
    <source>
        <tissue evidence="2">Muscle</tissue>
    </source>
</reference>
<accession>A0A3R7PRY1</accession>
<protein>
    <submittedName>
        <fullName evidence="2">Uncharacterized protein</fullName>
    </submittedName>
</protein>
<feature type="compositionally biased region" description="Low complexity" evidence="1">
    <location>
        <begin position="107"/>
        <end position="124"/>
    </location>
</feature>